<evidence type="ECO:0000313" key="2">
    <source>
        <dbReference type="Proteomes" id="UP001454036"/>
    </source>
</evidence>
<reference evidence="1 2" key="1">
    <citation type="submission" date="2024-01" db="EMBL/GenBank/DDBJ databases">
        <title>The complete chloroplast genome sequence of Lithospermum erythrorhizon: insights into the phylogenetic relationship among Boraginaceae species and the maternal lineages of purple gromwells.</title>
        <authorList>
            <person name="Okada T."/>
            <person name="Watanabe K."/>
        </authorList>
    </citation>
    <scope>NUCLEOTIDE SEQUENCE [LARGE SCALE GENOMIC DNA]</scope>
</reference>
<keyword evidence="2" id="KW-1185">Reference proteome</keyword>
<protein>
    <submittedName>
        <fullName evidence="1">Uncharacterized protein</fullName>
    </submittedName>
</protein>
<evidence type="ECO:0000313" key="1">
    <source>
        <dbReference type="EMBL" id="GAA0166460.1"/>
    </source>
</evidence>
<accession>A0AAV3QUA5</accession>
<organism evidence="1 2">
    <name type="scientific">Lithospermum erythrorhizon</name>
    <name type="common">Purple gromwell</name>
    <name type="synonym">Lithospermum officinale var. erythrorhizon</name>
    <dbReference type="NCBI Taxonomy" id="34254"/>
    <lineage>
        <taxon>Eukaryota</taxon>
        <taxon>Viridiplantae</taxon>
        <taxon>Streptophyta</taxon>
        <taxon>Embryophyta</taxon>
        <taxon>Tracheophyta</taxon>
        <taxon>Spermatophyta</taxon>
        <taxon>Magnoliopsida</taxon>
        <taxon>eudicotyledons</taxon>
        <taxon>Gunneridae</taxon>
        <taxon>Pentapetalae</taxon>
        <taxon>asterids</taxon>
        <taxon>lamiids</taxon>
        <taxon>Boraginales</taxon>
        <taxon>Boraginaceae</taxon>
        <taxon>Boraginoideae</taxon>
        <taxon>Lithospermeae</taxon>
        <taxon>Lithospermum</taxon>
    </lineage>
</organism>
<comment type="caution">
    <text evidence="1">The sequence shown here is derived from an EMBL/GenBank/DDBJ whole genome shotgun (WGS) entry which is preliminary data.</text>
</comment>
<dbReference type="EMBL" id="BAABME010005733">
    <property type="protein sequence ID" value="GAA0166460.1"/>
    <property type="molecule type" value="Genomic_DNA"/>
</dbReference>
<gene>
    <name evidence="1" type="ORF">LIER_21608</name>
</gene>
<dbReference type="Proteomes" id="UP001454036">
    <property type="component" value="Unassembled WGS sequence"/>
</dbReference>
<dbReference type="Pfam" id="PF14223">
    <property type="entry name" value="Retrotran_gag_2"/>
    <property type="match status" value="1"/>
</dbReference>
<dbReference type="PANTHER" id="PTHR35317">
    <property type="entry name" value="OS04G0629600 PROTEIN"/>
    <property type="match status" value="1"/>
</dbReference>
<dbReference type="PANTHER" id="PTHR35317:SF27">
    <property type="entry name" value="RETROVIRUS-RELATED POL POLYPROTEIN FROM TRANSPOSON TNT 1-94"/>
    <property type="match status" value="1"/>
</dbReference>
<name>A0AAV3QUA5_LITER</name>
<sequence>MSDENTASKVPKSNTTLFQAIDRHVFEQILDRSNAKAVWESLKRKYGGNDKVKKATRNSLSREFELLEMNKIETVDDYCGRVTTISNKMRSNGADIKDTMIVEKILRTLTEKFTYIVVTIEESHNIEEMSVNELQSTLALHEKKFKRGGVKEEPDQVLKWRADLSKRLAEEEETIRGEVVAAAEVEEDSTKPMWNASSVTN</sequence>
<proteinExistence type="predicted"/>
<dbReference type="AlphaFoldDB" id="A0AAV3QUA5"/>